<dbReference type="Gene3D" id="3.40.830.10">
    <property type="entry name" value="LigB-like"/>
    <property type="match status" value="1"/>
</dbReference>
<dbReference type="NCBIfam" id="TIGR04336">
    <property type="entry name" value="AmmeMemoSam_B"/>
    <property type="match status" value="1"/>
</dbReference>
<evidence type="ECO:0000256" key="1">
    <source>
        <dbReference type="ARBA" id="ARBA00006315"/>
    </source>
</evidence>
<sequence length="274" mass="29937">MKAYIRKPVIAGSWYPGNPEVLKQNIDDFLKQAVIAEIPRKPVAIISPHAGYQYSGQVAAYAYKAIAGHAYSTVVVISPSHRMYLPFVSVWKSGAFETPLGALEVDEAFCEKLMAASGVFTDDTRPHVSEHALEIQLPFLQVVLGNFRLCPLIMGLQEPDACRELARALHRSIDDPDDVLIVASSDLSHFHPASRAEAMDARVAQAVERFDVDGLSRDLERSECEACGGGPILSALMYAQALSRTNSRVLKYAHSGHITGDNLSVVGYLSAVIW</sequence>
<dbReference type="Pfam" id="PF01875">
    <property type="entry name" value="Memo"/>
    <property type="match status" value="1"/>
</dbReference>
<dbReference type="InterPro" id="IPR002737">
    <property type="entry name" value="MEMO1_fam"/>
</dbReference>
<name>A0A485M5H9_9ZZZZ</name>
<accession>A0A485M5H9</accession>
<protein>
    <submittedName>
        <fullName evidence="2">MEMO1 family protein BWY87_00091</fullName>
    </submittedName>
</protein>
<dbReference type="PANTHER" id="PTHR11060:SF0">
    <property type="entry name" value="PROTEIN MEMO1"/>
    <property type="match status" value="1"/>
</dbReference>
<comment type="similarity">
    <text evidence="1">Belongs to the MEMO1 family.</text>
</comment>
<dbReference type="AlphaFoldDB" id="A0A485M5H9"/>
<reference evidence="2" key="1">
    <citation type="submission" date="2019-03" db="EMBL/GenBank/DDBJ databases">
        <authorList>
            <person name="Hao L."/>
        </authorList>
    </citation>
    <scope>NUCLEOTIDE SEQUENCE</scope>
</reference>
<gene>
    <name evidence="2" type="ORF">SCFA_90021</name>
</gene>
<dbReference type="HAMAP" id="MF_00055">
    <property type="entry name" value="MEMO1"/>
    <property type="match status" value="1"/>
</dbReference>
<evidence type="ECO:0000313" key="2">
    <source>
        <dbReference type="EMBL" id="VFU18802.1"/>
    </source>
</evidence>
<organism evidence="2">
    <name type="scientific">anaerobic digester metagenome</name>
    <dbReference type="NCBI Taxonomy" id="1263854"/>
    <lineage>
        <taxon>unclassified sequences</taxon>
        <taxon>metagenomes</taxon>
        <taxon>ecological metagenomes</taxon>
    </lineage>
</organism>
<dbReference type="PANTHER" id="PTHR11060">
    <property type="entry name" value="PROTEIN MEMO1"/>
    <property type="match status" value="1"/>
</dbReference>
<dbReference type="CDD" id="cd07361">
    <property type="entry name" value="MEMO_like"/>
    <property type="match status" value="1"/>
</dbReference>
<dbReference type="EMBL" id="CAADRM010000158">
    <property type="protein sequence ID" value="VFU18802.1"/>
    <property type="molecule type" value="Genomic_DNA"/>
</dbReference>
<dbReference type="SUPFAM" id="SSF53213">
    <property type="entry name" value="LigB-like"/>
    <property type="match status" value="1"/>
</dbReference>
<proteinExistence type="inferred from homology"/>